<dbReference type="STRING" id="307972.A0A2G8JG49"/>
<comment type="caution">
    <text evidence="2">The sequence shown here is derived from an EMBL/GenBank/DDBJ whole genome shotgun (WGS) entry which is preliminary data.</text>
</comment>
<feature type="region of interest" description="Disordered" evidence="1">
    <location>
        <begin position="140"/>
        <end position="200"/>
    </location>
</feature>
<feature type="compositionally biased region" description="Basic residues" evidence="1">
    <location>
        <begin position="176"/>
        <end position="189"/>
    </location>
</feature>
<dbReference type="GO" id="GO:0005634">
    <property type="term" value="C:nucleus"/>
    <property type="evidence" value="ECO:0007669"/>
    <property type="project" value="TreeGrafter"/>
</dbReference>
<evidence type="ECO:0000256" key="1">
    <source>
        <dbReference type="SAM" id="MobiDB-lite"/>
    </source>
</evidence>
<organism evidence="2 3">
    <name type="scientific">Stichopus japonicus</name>
    <name type="common">Sea cucumber</name>
    <dbReference type="NCBI Taxonomy" id="307972"/>
    <lineage>
        <taxon>Eukaryota</taxon>
        <taxon>Metazoa</taxon>
        <taxon>Echinodermata</taxon>
        <taxon>Eleutherozoa</taxon>
        <taxon>Echinozoa</taxon>
        <taxon>Holothuroidea</taxon>
        <taxon>Aspidochirotacea</taxon>
        <taxon>Aspidochirotida</taxon>
        <taxon>Stichopodidae</taxon>
        <taxon>Apostichopus</taxon>
    </lineage>
</organism>
<feature type="compositionally biased region" description="Acidic residues" evidence="1">
    <location>
        <begin position="147"/>
        <end position="166"/>
    </location>
</feature>
<feature type="region of interest" description="Disordered" evidence="1">
    <location>
        <begin position="97"/>
        <end position="123"/>
    </location>
</feature>
<keyword evidence="3" id="KW-1185">Reference proteome</keyword>
<sequence length="402" mass="44846">MVRSLIGANNDAGTCYILIDNGRKEKDKRGVGGHAHINQQMIFYRISNGSNNNLMERRRKRKKPTSEPKDVKSNQLSDFVSAEDVKELKKGKKIRFLDSDDHNDDDIGINIRDEEGEEMGDVDNQEIENFIKKLGLDKYEDQGMSGDEGDDEYQAGDDEDGDDYDHGDEGVSLTSKRNKLDKSKKKKKVSQLGGDAKAGDGTFTAKLKAKKGVKEKKTQQQQQPIQQASVINQKLVVENPVQDEEISSSSALPSRCIIQLTGSGLNLKSAVSLQRIHSFQKLSNNNLTAGSEMKEPSDDTTVSRYADLAKKLYEKEVSIYEKECLREEKSHAEWMKTVVSSGVLADKVAALGMQIQEAPVHTLQYLEQLLAMGKKKGRREAGLAVDALKHLFLEDLLLSREN</sequence>
<evidence type="ECO:0000313" key="2">
    <source>
        <dbReference type="EMBL" id="PIK34703.1"/>
    </source>
</evidence>
<accession>A0A2G8JG49</accession>
<protein>
    <submittedName>
        <fullName evidence="2">Putative CCAAT/enhancer-binding protein zeta</fullName>
    </submittedName>
</protein>
<dbReference type="InterPro" id="IPR040155">
    <property type="entry name" value="CEBPZ/Mak21-like"/>
</dbReference>
<dbReference type="PANTHER" id="PTHR12048:SF0">
    <property type="entry name" value="CCAAT_ENHANCER-BINDING PROTEIN ZETA"/>
    <property type="match status" value="1"/>
</dbReference>
<dbReference type="OrthoDB" id="28947at2759"/>
<dbReference type="PANTHER" id="PTHR12048">
    <property type="entry name" value="CCAAT-BINDING FACTOR-RELATED"/>
    <property type="match status" value="1"/>
</dbReference>
<reference evidence="2 3" key="1">
    <citation type="journal article" date="2017" name="PLoS Biol.">
        <title>The sea cucumber genome provides insights into morphological evolution and visceral regeneration.</title>
        <authorList>
            <person name="Zhang X."/>
            <person name="Sun L."/>
            <person name="Yuan J."/>
            <person name="Sun Y."/>
            <person name="Gao Y."/>
            <person name="Zhang L."/>
            <person name="Li S."/>
            <person name="Dai H."/>
            <person name="Hamel J.F."/>
            <person name="Liu C."/>
            <person name="Yu Y."/>
            <person name="Liu S."/>
            <person name="Lin W."/>
            <person name="Guo K."/>
            <person name="Jin S."/>
            <person name="Xu P."/>
            <person name="Storey K.B."/>
            <person name="Huan P."/>
            <person name="Zhang T."/>
            <person name="Zhou Y."/>
            <person name="Zhang J."/>
            <person name="Lin C."/>
            <person name="Li X."/>
            <person name="Xing L."/>
            <person name="Huo D."/>
            <person name="Sun M."/>
            <person name="Wang L."/>
            <person name="Mercier A."/>
            <person name="Li F."/>
            <person name="Yang H."/>
            <person name="Xiang J."/>
        </authorList>
    </citation>
    <scope>NUCLEOTIDE SEQUENCE [LARGE SCALE GENOMIC DNA]</scope>
    <source>
        <strain evidence="2">Shaxun</strain>
        <tissue evidence="2">Muscle</tissue>
    </source>
</reference>
<dbReference type="Proteomes" id="UP000230750">
    <property type="component" value="Unassembled WGS sequence"/>
</dbReference>
<dbReference type="EMBL" id="MRZV01002097">
    <property type="protein sequence ID" value="PIK34703.1"/>
    <property type="molecule type" value="Genomic_DNA"/>
</dbReference>
<dbReference type="AlphaFoldDB" id="A0A2G8JG49"/>
<name>A0A2G8JG49_STIJA</name>
<feature type="compositionally biased region" description="Acidic residues" evidence="1">
    <location>
        <begin position="114"/>
        <end position="123"/>
    </location>
</feature>
<proteinExistence type="predicted"/>
<gene>
    <name evidence="2" type="ORF">BSL78_28475</name>
</gene>
<evidence type="ECO:0000313" key="3">
    <source>
        <dbReference type="Proteomes" id="UP000230750"/>
    </source>
</evidence>